<keyword evidence="2" id="KW-1003">Cell membrane</keyword>
<feature type="transmembrane region" description="Helical" evidence="6">
    <location>
        <begin position="29"/>
        <end position="50"/>
    </location>
</feature>
<dbReference type="AlphaFoldDB" id="A0A1H0ALV6"/>
<comment type="subcellular location">
    <subcellularLocation>
        <location evidence="1">Cell membrane</location>
        <topology evidence="1">Multi-pass membrane protein</topology>
    </subcellularLocation>
</comment>
<name>A0A1H0ALV6_9BACI</name>
<accession>A0A1H0ALV6</accession>
<dbReference type="OrthoDB" id="9775903at2"/>
<dbReference type="PIRSF" id="PIRSF035875">
    <property type="entry name" value="RNase_BN"/>
    <property type="match status" value="1"/>
</dbReference>
<evidence type="ECO:0000313" key="7">
    <source>
        <dbReference type="EMBL" id="SDN34548.1"/>
    </source>
</evidence>
<dbReference type="InterPro" id="IPR017039">
    <property type="entry name" value="Virul_fac_BrkB"/>
</dbReference>
<feature type="transmembrane region" description="Helical" evidence="6">
    <location>
        <begin position="204"/>
        <end position="227"/>
    </location>
</feature>
<dbReference type="GO" id="GO:0005886">
    <property type="term" value="C:plasma membrane"/>
    <property type="evidence" value="ECO:0007669"/>
    <property type="project" value="UniProtKB-SubCell"/>
</dbReference>
<evidence type="ECO:0000256" key="4">
    <source>
        <dbReference type="ARBA" id="ARBA00022989"/>
    </source>
</evidence>
<reference evidence="8" key="1">
    <citation type="submission" date="2016-10" db="EMBL/GenBank/DDBJ databases">
        <authorList>
            <person name="Varghese N."/>
            <person name="Submissions S."/>
        </authorList>
    </citation>
    <scope>NUCLEOTIDE SEQUENCE [LARGE SCALE GENOMIC DNA]</scope>
    <source>
        <strain evidence="8">CGMCC 1.10369</strain>
    </source>
</reference>
<dbReference type="PANTHER" id="PTHR30213">
    <property type="entry name" value="INNER MEMBRANE PROTEIN YHJD"/>
    <property type="match status" value="1"/>
</dbReference>
<evidence type="ECO:0000256" key="1">
    <source>
        <dbReference type="ARBA" id="ARBA00004651"/>
    </source>
</evidence>
<keyword evidence="3 6" id="KW-0812">Transmembrane</keyword>
<feature type="transmembrane region" description="Helical" evidence="6">
    <location>
        <begin position="170"/>
        <end position="192"/>
    </location>
</feature>
<dbReference type="PANTHER" id="PTHR30213:SF0">
    <property type="entry name" value="UPF0761 MEMBRANE PROTEIN YIHY"/>
    <property type="match status" value="1"/>
</dbReference>
<keyword evidence="5 6" id="KW-0472">Membrane</keyword>
<sequence>MYVFLKEYFLEIKKEWSKDQAPLLAAAQAFYYLLSIVPMLILIISILPYFQFQPEQIIEYGEEFLPAEAMEVMEDTIIDTVSTPNGGLLTFGIIGTIWSASNGMNAFIMAINTAYNVKTRRTFIKHRALSILMTLLLIFSFLVSLTLPIFGQAILDLVTSFINLPEQIELIFQISRWVAALIIITLILSILYKVAPNMKIPFKKVLPGALIATVSWMLASFGFSLYISNFGNFSATYGGLGGIIILMLWFFLTGAILLLGAEINAIHYRKTKGR</sequence>
<dbReference type="NCBIfam" id="TIGR00765">
    <property type="entry name" value="yihY_not_rbn"/>
    <property type="match status" value="1"/>
</dbReference>
<evidence type="ECO:0000256" key="6">
    <source>
        <dbReference type="SAM" id="Phobius"/>
    </source>
</evidence>
<gene>
    <name evidence="7" type="ORF">SAMN04488053_101543</name>
</gene>
<evidence type="ECO:0000256" key="5">
    <source>
        <dbReference type="ARBA" id="ARBA00023136"/>
    </source>
</evidence>
<feature type="transmembrane region" description="Helical" evidence="6">
    <location>
        <begin position="128"/>
        <end position="150"/>
    </location>
</feature>
<dbReference type="EMBL" id="FNIL01000001">
    <property type="protein sequence ID" value="SDN34548.1"/>
    <property type="molecule type" value="Genomic_DNA"/>
</dbReference>
<evidence type="ECO:0000256" key="3">
    <source>
        <dbReference type="ARBA" id="ARBA00022692"/>
    </source>
</evidence>
<protein>
    <submittedName>
        <fullName evidence="7">Membrane protein</fullName>
    </submittedName>
</protein>
<evidence type="ECO:0000256" key="2">
    <source>
        <dbReference type="ARBA" id="ARBA00022475"/>
    </source>
</evidence>
<keyword evidence="4 6" id="KW-1133">Transmembrane helix</keyword>
<organism evidence="7 8">
    <name type="scientific">Alkalicoccus daliensis</name>
    <dbReference type="NCBI Taxonomy" id="745820"/>
    <lineage>
        <taxon>Bacteria</taxon>
        <taxon>Bacillati</taxon>
        <taxon>Bacillota</taxon>
        <taxon>Bacilli</taxon>
        <taxon>Bacillales</taxon>
        <taxon>Bacillaceae</taxon>
        <taxon>Alkalicoccus</taxon>
    </lineage>
</organism>
<feature type="transmembrane region" description="Helical" evidence="6">
    <location>
        <begin position="239"/>
        <end position="261"/>
    </location>
</feature>
<dbReference type="RefSeq" id="WP_090840326.1">
    <property type="nucleotide sequence ID" value="NZ_FNIL01000001.1"/>
</dbReference>
<dbReference type="Pfam" id="PF03631">
    <property type="entry name" value="Virul_fac_BrkB"/>
    <property type="match status" value="1"/>
</dbReference>
<keyword evidence="8" id="KW-1185">Reference proteome</keyword>
<dbReference type="Proteomes" id="UP000198778">
    <property type="component" value="Unassembled WGS sequence"/>
</dbReference>
<dbReference type="STRING" id="745820.SAMN04488053_101543"/>
<proteinExistence type="predicted"/>
<evidence type="ECO:0000313" key="8">
    <source>
        <dbReference type="Proteomes" id="UP000198778"/>
    </source>
</evidence>